<accession>A0A0P6X9D9</accession>
<evidence type="ECO:0000313" key="9">
    <source>
        <dbReference type="EMBL" id="KPL76277.1"/>
    </source>
</evidence>
<keyword evidence="3" id="KW-1003">Cell membrane</keyword>
<dbReference type="GO" id="GO:0005886">
    <property type="term" value="C:plasma membrane"/>
    <property type="evidence" value="ECO:0007669"/>
    <property type="project" value="UniProtKB-SubCell"/>
</dbReference>
<dbReference type="RefSeq" id="WP_061919210.1">
    <property type="nucleotide sequence ID" value="NZ_DF967971.1"/>
</dbReference>
<dbReference type="InterPro" id="IPR028082">
    <property type="entry name" value="Peripla_BP_I"/>
</dbReference>
<sequence>MKKFVFLLTIVTLIFSLAACAPATSTQEQPKRVVYLINGALGDNAFYDSGKAGIDNIAREYGVETRTIECNFDAGKYEPSLRAAVDFADVIFVISYGFEDQLKEFADQYPNKIFVNIDTVVENSKKTITSVDFIEEESAYLAGVVAGLATLDTTIPNINPDKIIGVVGGDVDPVVSAFVFAYENGAKSIDPEIQVLKKSLGGAWDDSARGKQAALQLYDQKADVVFQVAAAAGIGVLQAARERQLYAIGVDTNQNDLEPGYVIASDIKNVGKAIEDVYKAINDGTYQPGQVLKYGIAQGGVDIALEAQIQVLPQSIIDQVMALRQQIIDGSLKIELYNNQNVWQ</sequence>
<organism evidence="9 10">
    <name type="scientific">Bellilinea caldifistulae</name>
    <dbReference type="NCBI Taxonomy" id="360411"/>
    <lineage>
        <taxon>Bacteria</taxon>
        <taxon>Bacillati</taxon>
        <taxon>Chloroflexota</taxon>
        <taxon>Anaerolineae</taxon>
        <taxon>Anaerolineales</taxon>
        <taxon>Anaerolineaceae</taxon>
        <taxon>Bellilinea</taxon>
    </lineage>
</organism>
<dbReference type="SUPFAM" id="SSF53822">
    <property type="entry name" value="Periplasmic binding protein-like I"/>
    <property type="match status" value="1"/>
</dbReference>
<evidence type="ECO:0000256" key="7">
    <source>
        <dbReference type="SAM" id="SignalP"/>
    </source>
</evidence>
<proteinExistence type="inferred from homology"/>
<keyword evidence="5" id="KW-0472">Membrane</keyword>
<dbReference type="PANTHER" id="PTHR34296">
    <property type="entry name" value="TRANSCRIPTIONAL ACTIVATOR PROTEIN MED"/>
    <property type="match status" value="1"/>
</dbReference>
<dbReference type="STRING" id="360411.AC812_06255"/>
<gene>
    <name evidence="9" type="ORF">AC812_06255</name>
</gene>
<dbReference type="Gene3D" id="3.40.50.2300">
    <property type="match status" value="2"/>
</dbReference>
<evidence type="ECO:0000256" key="4">
    <source>
        <dbReference type="ARBA" id="ARBA00022729"/>
    </source>
</evidence>
<evidence type="ECO:0000313" key="10">
    <source>
        <dbReference type="Proteomes" id="UP000050514"/>
    </source>
</evidence>
<dbReference type="PROSITE" id="PS51257">
    <property type="entry name" value="PROKAR_LIPOPROTEIN"/>
    <property type="match status" value="1"/>
</dbReference>
<name>A0A0P6X9D9_9CHLR</name>
<comment type="similarity">
    <text evidence="2">Belongs to the BMP lipoprotein family.</text>
</comment>
<keyword evidence="10" id="KW-1185">Reference proteome</keyword>
<evidence type="ECO:0000256" key="6">
    <source>
        <dbReference type="ARBA" id="ARBA00023288"/>
    </source>
</evidence>
<evidence type="ECO:0000259" key="8">
    <source>
        <dbReference type="Pfam" id="PF02608"/>
    </source>
</evidence>
<dbReference type="EMBL" id="LGHJ01000012">
    <property type="protein sequence ID" value="KPL76277.1"/>
    <property type="molecule type" value="Genomic_DNA"/>
</dbReference>
<protein>
    <submittedName>
        <fullName evidence="9">Membrane protein</fullName>
    </submittedName>
</protein>
<evidence type="ECO:0000256" key="1">
    <source>
        <dbReference type="ARBA" id="ARBA00004193"/>
    </source>
</evidence>
<evidence type="ECO:0000256" key="5">
    <source>
        <dbReference type="ARBA" id="ARBA00023136"/>
    </source>
</evidence>
<dbReference type="Proteomes" id="UP000050514">
    <property type="component" value="Unassembled WGS sequence"/>
</dbReference>
<dbReference type="Pfam" id="PF02608">
    <property type="entry name" value="Bmp"/>
    <property type="match status" value="1"/>
</dbReference>
<dbReference type="CDD" id="cd19964">
    <property type="entry name" value="PBP1_BMP-like"/>
    <property type="match status" value="1"/>
</dbReference>
<dbReference type="PANTHER" id="PTHR34296:SF2">
    <property type="entry name" value="ABC TRANSPORTER GUANOSINE-BINDING PROTEIN NUPN"/>
    <property type="match status" value="1"/>
</dbReference>
<comment type="caution">
    <text evidence="9">The sequence shown here is derived from an EMBL/GenBank/DDBJ whole genome shotgun (WGS) entry which is preliminary data.</text>
</comment>
<comment type="subcellular location">
    <subcellularLocation>
        <location evidence="1">Cell membrane</location>
        <topology evidence="1">Lipid-anchor</topology>
    </subcellularLocation>
</comment>
<evidence type="ECO:0000256" key="3">
    <source>
        <dbReference type="ARBA" id="ARBA00022475"/>
    </source>
</evidence>
<dbReference type="OrthoDB" id="9769871at2"/>
<dbReference type="AlphaFoldDB" id="A0A0P6X9D9"/>
<reference evidence="9 10" key="1">
    <citation type="submission" date="2015-07" db="EMBL/GenBank/DDBJ databases">
        <title>Draft genome of Bellilinea caldifistulae DSM 17877.</title>
        <authorList>
            <person name="Hemp J."/>
            <person name="Ward L.M."/>
            <person name="Pace L.A."/>
            <person name="Fischer W.W."/>
        </authorList>
    </citation>
    <scope>NUCLEOTIDE SEQUENCE [LARGE SCALE GENOMIC DNA]</scope>
    <source>
        <strain evidence="9 10">GOMI-1</strain>
    </source>
</reference>
<feature type="domain" description="ABC transporter substrate-binding protein PnrA-like" evidence="8">
    <location>
        <begin position="32"/>
        <end position="334"/>
    </location>
</feature>
<dbReference type="InterPro" id="IPR003760">
    <property type="entry name" value="PnrA-like"/>
</dbReference>
<keyword evidence="4 7" id="KW-0732">Signal</keyword>
<feature type="signal peptide" evidence="7">
    <location>
        <begin position="1"/>
        <end position="21"/>
    </location>
</feature>
<dbReference type="InterPro" id="IPR050957">
    <property type="entry name" value="BMP_lipoprotein"/>
</dbReference>
<evidence type="ECO:0000256" key="2">
    <source>
        <dbReference type="ARBA" id="ARBA00008610"/>
    </source>
</evidence>
<feature type="chain" id="PRO_5006132933" evidence="7">
    <location>
        <begin position="22"/>
        <end position="344"/>
    </location>
</feature>
<keyword evidence="6" id="KW-0449">Lipoprotein</keyword>